<keyword evidence="2" id="KW-1185">Reference proteome</keyword>
<protein>
    <submittedName>
        <fullName evidence="3">Secreted protein</fullName>
    </submittedName>
</protein>
<evidence type="ECO:0000313" key="2">
    <source>
        <dbReference type="Proteomes" id="UP000095287"/>
    </source>
</evidence>
<feature type="chain" id="PRO_5009311854" evidence="1">
    <location>
        <begin position="19"/>
        <end position="162"/>
    </location>
</feature>
<sequence>MLRAVVLLVVGLVALSQTSVLDDVKGTVSDVGDFFGAKFNDFKALFADNESDLNKNVERVKDLLNVVQEKASLLEPMANDAQKETISKVKEFLSKVDQFQARMRAQTGETFEQKKTQWESLVQNIFQDGGLQNLLPLLNSAPTVAASVLCLSLPILSYFLIQ</sequence>
<dbReference type="InterPro" id="IPR024930">
    <property type="entry name" value="Skp_dom_sf"/>
</dbReference>
<feature type="signal peptide" evidence="1">
    <location>
        <begin position="1"/>
        <end position="18"/>
    </location>
</feature>
<keyword evidence="1" id="KW-0732">Signal</keyword>
<proteinExistence type="predicted"/>
<dbReference type="AlphaFoldDB" id="A0A1I7Y885"/>
<dbReference type="InterPro" id="IPR016859">
    <property type="entry name" value="UCP207779"/>
</dbReference>
<dbReference type="WBParaSite" id="L893_g1367.t1">
    <property type="protein sequence ID" value="L893_g1367.t1"/>
    <property type="gene ID" value="L893_g1367"/>
</dbReference>
<organism evidence="2 3">
    <name type="scientific">Steinernema glaseri</name>
    <dbReference type="NCBI Taxonomy" id="37863"/>
    <lineage>
        <taxon>Eukaryota</taxon>
        <taxon>Metazoa</taxon>
        <taxon>Ecdysozoa</taxon>
        <taxon>Nematoda</taxon>
        <taxon>Chromadorea</taxon>
        <taxon>Rhabditida</taxon>
        <taxon>Tylenchina</taxon>
        <taxon>Panagrolaimomorpha</taxon>
        <taxon>Strongyloidoidea</taxon>
        <taxon>Steinernematidae</taxon>
        <taxon>Steinernema</taxon>
    </lineage>
</organism>
<accession>A0A1I7Y885</accession>
<name>A0A1I7Y885_9BILA</name>
<evidence type="ECO:0000313" key="3">
    <source>
        <dbReference type="WBParaSite" id="L893_g1367.t1"/>
    </source>
</evidence>
<reference evidence="3" key="1">
    <citation type="submission" date="2016-11" db="UniProtKB">
        <authorList>
            <consortium name="WormBaseParasite"/>
        </authorList>
    </citation>
    <scope>IDENTIFICATION</scope>
</reference>
<evidence type="ECO:0000256" key="1">
    <source>
        <dbReference type="SAM" id="SignalP"/>
    </source>
</evidence>
<dbReference type="SUPFAM" id="SSF111384">
    <property type="entry name" value="OmpH-like"/>
    <property type="match status" value="1"/>
</dbReference>
<dbReference type="Proteomes" id="UP000095287">
    <property type="component" value="Unplaced"/>
</dbReference>
<dbReference type="PIRSF" id="PIRSF027779">
    <property type="entry name" value="UCP207779"/>
    <property type="match status" value="1"/>
</dbReference>